<evidence type="ECO:0000256" key="1">
    <source>
        <dbReference type="ARBA" id="ARBA00022801"/>
    </source>
</evidence>
<comment type="caution">
    <text evidence="4">The sequence shown here is derived from an EMBL/GenBank/DDBJ whole genome shotgun (WGS) entry which is preliminary data.</text>
</comment>
<dbReference type="Pfam" id="PF07228">
    <property type="entry name" value="SpoIIE"/>
    <property type="match status" value="1"/>
</dbReference>
<feature type="domain" description="PPM-type phosphatase" evidence="3">
    <location>
        <begin position="513"/>
        <end position="729"/>
    </location>
</feature>
<feature type="domain" description="GAF" evidence="2">
    <location>
        <begin position="161"/>
        <end position="310"/>
    </location>
</feature>
<accession>A0A4V6AX64</accession>
<evidence type="ECO:0000259" key="2">
    <source>
        <dbReference type="SMART" id="SM00065"/>
    </source>
</evidence>
<evidence type="ECO:0000313" key="4">
    <source>
        <dbReference type="EMBL" id="TKT06563.1"/>
    </source>
</evidence>
<dbReference type="SUPFAM" id="SSF81606">
    <property type="entry name" value="PP2C-like"/>
    <property type="match status" value="1"/>
</dbReference>
<dbReference type="Gene3D" id="3.60.40.10">
    <property type="entry name" value="PPM-type phosphatase domain"/>
    <property type="match status" value="1"/>
</dbReference>
<feature type="domain" description="GAF" evidence="2">
    <location>
        <begin position="331"/>
        <end position="492"/>
    </location>
</feature>
<dbReference type="SMART" id="SM00065">
    <property type="entry name" value="GAF"/>
    <property type="match status" value="2"/>
</dbReference>
<sequence length="730" mass="78184">MLASGQEQPSSSHRPVGRWPLPMSGFVDALEHLPDAVSVSAALRNDAGQAVDMRVEYMNKAARSGQPNPGAAIGGLCSQLWPQMVDNGSFAACMRVLNTGVSESGAFVWTQDATYRPADYEYQALRIGDNRLLWVLRDNSARVLRAELLAAVTTELASAAETDEVLRTLTTQIMPAVGATAGGAVLNEPDSNTYVVRHIHDAEEGPRPPVPFSVNAPYPMAHTARTGQPLYFSTSAERGEAFPEAAPFFTDRHQSTAVLPLQTSSTLLGAVSFHFAIRHPFDAAERAFLTALVDHCAQAVERIRLRATLDKAHAQLQVLADLGRLLPTSLDTSTTFDNIVEAVVPRIADGCVIHLVDRTGQPALATVRHHDADQEESLRSLLHRFPPQLDAAGGIGAVIRTGEHELVTNVPGTLDQLARSTEHRAALRRLVPAASWLAVPMAHTGSVIGSMVLMQSATASALFTPADVPFAQELAQRATQAVINARRYAEQRDVAHTLQASLLPGELPSLPGMELAACYHPGAEGTLVGGDFYDIVPTGKDTWMIAIGDVCGKGPHAAALTGLVRHTARAAARADDHPAAVLQAINTAVLAESQQPRFCTAAYARLHLGRHTATLTLTLGGHPRPLLRHANGQITALGQAGTLLGVVPTPRLHTITYPLHPGDLLLFYTDGVTERRAPDRMLGEEGIRHVLHATRNGSAQDVIAALEQAIIDFTPRPLDDDFAVMALCLL</sequence>
<dbReference type="Gene3D" id="3.30.450.40">
    <property type="match status" value="2"/>
</dbReference>
<dbReference type="InterPro" id="IPR036457">
    <property type="entry name" value="PPM-type-like_dom_sf"/>
</dbReference>
<protein>
    <submittedName>
        <fullName evidence="4">GAF domain-containing protein</fullName>
    </submittedName>
</protein>
<dbReference type="SMART" id="SM00331">
    <property type="entry name" value="PP2C_SIG"/>
    <property type="match status" value="1"/>
</dbReference>
<dbReference type="InterPro" id="IPR003018">
    <property type="entry name" value="GAF"/>
</dbReference>
<dbReference type="InterPro" id="IPR052016">
    <property type="entry name" value="Bact_Sigma-Reg"/>
</dbReference>
<dbReference type="PANTHER" id="PTHR43156">
    <property type="entry name" value="STAGE II SPORULATION PROTEIN E-RELATED"/>
    <property type="match status" value="1"/>
</dbReference>
<dbReference type="EMBL" id="SZPR01000022">
    <property type="protein sequence ID" value="TKT06563.1"/>
    <property type="molecule type" value="Genomic_DNA"/>
</dbReference>
<name>A0A4V6AX64_STRGB</name>
<dbReference type="AlphaFoldDB" id="A0A4V6AX64"/>
<dbReference type="Pfam" id="PF13185">
    <property type="entry name" value="GAF_2"/>
    <property type="match status" value="2"/>
</dbReference>
<dbReference type="Proteomes" id="UP000308632">
    <property type="component" value="Unassembled WGS sequence"/>
</dbReference>
<evidence type="ECO:0000259" key="3">
    <source>
        <dbReference type="SMART" id="SM00331"/>
    </source>
</evidence>
<dbReference type="InterPro" id="IPR029016">
    <property type="entry name" value="GAF-like_dom_sf"/>
</dbReference>
<gene>
    <name evidence="4" type="ORF">E4U92_26975</name>
</gene>
<proteinExistence type="predicted"/>
<dbReference type="GO" id="GO:0016791">
    <property type="term" value="F:phosphatase activity"/>
    <property type="evidence" value="ECO:0007669"/>
    <property type="project" value="TreeGrafter"/>
</dbReference>
<dbReference type="RefSeq" id="WP_137303064.1">
    <property type="nucleotide sequence ID" value="NZ_BMVD01000023.1"/>
</dbReference>
<dbReference type="SUPFAM" id="SSF55781">
    <property type="entry name" value="GAF domain-like"/>
    <property type="match status" value="2"/>
</dbReference>
<reference evidence="4 5" key="1">
    <citation type="submission" date="2019-04" db="EMBL/GenBank/DDBJ databases">
        <title>Streptomyces lasaliensis sp.nov., an Actinomycete isolated from soil which produces the polyether antibiotic lasalocid.</title>
        <authorList>
            <person name="Erwin G."/>
            <person name="Haber C."/>
        </authorList>
    </citation>
    <scope>NUCLEOTIDE SEQUENCE [LARGE SCALE GENOMIC DNA]</scope>
    <source>
        <strain evidence="4 5">DSM 40089</strain>
    </source>
</reference>
<organism evidence="4 5">
    <name type="scientific">Streptomyces galbus</name>
    <dbReference type="NCBI Taxonomy" id="33898"/>
    <lineage>
        <taxon>Bacteria</taxon>
        <taxon>Bacillati</taxon>
        <taxon>Actinomycetota</taxon>
        <taxon>Actinomycetes</taxon>
        <taxon>Kitasatosporales</taxon>
        <taxon>Streptomycetaceae</taxon>
        <taxon>Streptomyces</taxon>
    </lineage>
</organism>
<keyword evidence="1" id="KW-0378">Hydrolase</keyword>
<evidence type="ECO:0000313" key="5">
    <source>
        <dbReference type="Proteomes" id="UP000308632"/>
    </source>
</evidence>
<dbReference type="PANTHER" id="PTHR43156:SF2">
    <property type="entry name" value="STAGE II SPORULATION PROTEIN E"/>
    <property type="match status" value="1"/>
</dbReference>
<dbReference type="InterPro" id="IPR001932">
    <property type="entry name" value="PPM-type_phosphatase-like_dom"/>
</dbReference>